<dbReference type="GO" id="GO:0009396">
    <property type="term" value="P:folic acid-containing compound biosynthetic process"/>
    <property type="evidence" value="ECO:0007669"/>
    <property type="project" value="TreeGrafter"/>
</dbReference>
<comment type="catalytic activity">
    <reaction evidence="5">
        <text>(6S)-5-formyl-5,6,7,8-tetrahydrofolate + ATP = (6R)-5,10-methenyltetrahydrofolate + ADP + phosphate</text>
        <dbReference type="Rhea" id="RHEA:10488"/>
        <dbReference type="ChEBI" id="CHEBI:30616"/>
        <dbReference type="ChEBI" id="CHEBI:43474"/>
        <dbReference type="ChEBI" id="CHEBI:57455"/>
        <dbReference type="ChEBI" id="CHEBI:57457"/>
        <dbReference type="ChEBI" id="CHEBI:456216"/>
        <dbReference type="EC" id="6.3.3.2"/>
    </reaction>
</comment>
<gene>
    <name evidence="7" type="ORF">CD158_09450</name>
    <name evidence="6" type="ORF">QYH67_03550</name>
</gene>
<dbReference type="SUPFAM" id="SSF100950">
    <property type="entry name" value="NagB/RpiA/CoA transferase-like"/>
    <property type="match status" value="1"/>
</dbReference>
<dbReference type="Proteomes" id="UP000242470">
    <property type="component" value="Unassembled WGS sequence"/>
</dbReference>
<dbReference type="PANTHER" id="PTHR23407">
    <property type="entry name" value="ATPASE INHIBITOR/5-FORMYLTETRAHYDROFOLATE CYCLO-LIGASE"/>
    <property type="match status" value="1"/>
</dbReference>
<dbReference type="Pfam" id="PF01812">
    <property type="entry name" value="5-FTHF_cyc-lig"/>
    <property type="match status" value="1"/>
</dbReference>
<dbReference type="GO" id="GO:0030272">
    <property type="term" value="F:5-formyltetrahydrofolate cyclo-ligase activity"/>
    <property type="evidence" value="ECO:0007669"/>
    <property type="project" value="UniProtKB-EC"/>
</dbReference>
<dbReference type="Gene3D" id="3.40.50.10420">
    <property type="entry name" value="NagB/RpiA/CoA transferase-like"/>
    <property type="match status" value="1"/>
</dbReference>
<evidence type="ECO:0000256" key="5">
    <source>
        <dbReference type="RuleBase" id="RU361279"/>
    </source>
</evidence>
<dbReference type="GO" id="GO:0035999">
    <property type="term" value="P:tetrahydrofolate interconversion"/>
    <property type="evidence" value="ECO:0007669"/>
    <property type="project" value="TreeGrafter"/>
</dbReference>
<keyword evidence="3 4" id="KW-0067">ATP-binding</keyword>
<comment type="cofactor">
    <cofactor evidence="5">
        <name>Mg(2+)</name>
        <dbReference type="ChEBI" id="CHEBI:18420"/>
    </cofactor>
</comment>
<evidence type="ECO:0000313" key="6">
    <source>
        <dbReference type="EMBL" id="MDN4532664.1"/>
    </source>
</evidence>
<dbReference type="InterPro" id="IPR037171">
    <property type="entry name" value="NagB/RpiA_transferase-like"/>
</dbReference>
<evidence type="ECO:0000313" key="8">
    <source>
        <dbReference type="Proteomes" id="UP000242470"/>
    </source>
</evidence>
<dbReference type="GO" id="GO:0046872">
    <property type="term" value="F:metal ion binding"/>
    <property type="evidence" value="ECO:0007669"/>
    <property type="project" value="UniProtKB-KW"/>
</dbReference>
<dbReference type="Proteomes" id="UP001171687">
    <property type="component" value="Unassembled WGS sequence"/>
</dbReference>
<dbReference type="AlphaFoldDB" id="A0AAP8PMK8"/>
<organism evidence="7 8">
    <name type="scientific">Staphylococcus auricularis</name>
    <dbReference type="NCBI Taxonomy" id="29379"/>
    <lineage>
        <taxon>Bacteria</taxon>
        <taxon>Bacillati</taxon>
        <taxon>Bacillota</taxon>
        <taxon>Bacilli</taxon>
        <taxon>Bacillales</taxon>
        <taxon>Staphylococcaceae</taxon>
        <taxon>Staphylococcus</taxon>
    </lineage>
</organism>
<evidence type="ECO:0000256" key="3">
    <source>
        <dbReference type="ARBA" id="ARBA00022840"/>
    </source>
</evidence>
<dbReference type="PANTHER" id="PTHR23407:SF1">
    <property type="entry name" value="5-FORMYLTETRAHYDROFOLATE CYCLO-LIGASE"/>
    <property type="match status" value="1"/>
</dbReference>
<name>A0AAP8PMK8_9STAP</name>
<dbReference type="NCBIfam" id="TIGR02727">
    <property type="entry name" value="MTHFS_bact"/>
    <property type="match status" value="1"/>
</dbReference>
<keyword evidence="6" id="KW-0436">Ligase</keyword>
<sequence>MDKKTLRKNTIAKMKSFNDNDKQNADQYLANQLYETSKYQNADRIGIVLSMSHEVNTYRIISHMLDDKKAVFVPETDYDKKEMSFKQVEDIDQIGKDAKGINHSTADLPISNDLDLVIVPGVAFNQEGYRIGYGGGFYDKFLTQYQPDTISLVYDFQLADFEVESHDQPVDELIIATT</sequence>
<protein>
    <recommendedName>
        <fullName evidence="5">5-formyltetrahydrofolate cyclo-ligase</fullName>
        <ecNumber evidence="5">6.3.3.2</ecNumber>
    </recommendedName>
</protein>
<keyword evidence="5" id="KW-0479">Metal-binding</keyword>
<comment type="caution">
    <text evidence="7">The sequence shown here is derived from an EMBL/GenBank/DDBJ whole genome shotgun (WGS) entry which is preliminary data.</text>
</comment>
<dbReference type="PIRSF" id="PIRSF006806">
    <property type="entry name" value="FTHF_cligase"/>
    <property type="match status" value="1"/>
</dbReference>
<proteinExistence type="inferred from homology"/>
<keyword evidence="5" id="KW-0460">Magnesium</keyword>
<dbReference type="RefSeq" id="WP_059107286.1">
    <property type="nucleotide sequence ID" value="NZ_AP024589.1"/>
</dbReference>
<dbReference type="EMBL" id="PPQW01000072">
    <property type="protein sequence ID" value="PNZ66135.1"/>
    <property type="molecule type" value="Genomic_DNA"/>
</dbReference>
<dbReference type="GO" id="GO:0005524">
    <property type="term" value="F:ATP binding"/>
    <property type="evidence" value="ECO:0007669"/>
    <property type="project" value="UniProtKB-KW"/>
</dbReference>
<dbReference type="GeneID" id="64982151"/>
<feature type="binding site" evidence="4">
    <location>
        <position position="49"/>
    </location>
    <ligand>
        <name>substrate</name>
    </ligand>
</feature>
<evidence type="ECO:0000256" key="2">
    <source>
        <dbReference type="ARBA" id="ARBA00022741"/>
    </source>
</evidence>
<dbReference type="InterPro" id="IPR002698">
    <property type="entry name" value="FTHF_cligase"/>
</dbReference>
<evidence type="ECO:0000256" key="1">
    <source>
        <dbReference type="ARBA" id="ARBA00010638"/>
    </source>
</evidence>
<evidence type="ECO:0000313" key="7">
    <source>
        <dbReference type="EMBL" id="PNZ66135.1"/>
    </source>
</evidence>
<reference evidence="6" key="2">
    <citation type="submission" date="2023-07" db="EMBL/GenBank/DDBJ databases">
        <title>Evaluation of the beneficial properties of pineapple isolates.</title>
        <authorList>
            <person name="Adefiranye O."/>
        </authorList>
    </citation>
    <scope>NUCLEOTIDE SEQUENCE</scope>
    <source>
        <strain evidence="6">PAPLE_T1</strain>
    </source>
</reference>
<dbReference type="EMBL" id="JAUHQC010000006">
    <property type="protein sequence ID" value="MDN4532664.1"/>
    <property type="molecule type" value="Genomic_DNA"/>
</dbReference>
<feature type="binding site" evidence="4">
    <location>
        <begin position="130"/>
        <end position="138"/>
    </location>
    <ligand>
        <name>ATP</name>
        <dbReference type="ChEBI" id="CHEBI:30616"/>
    </ligand>
</feature>
<reference evidence="7 8" key="1">
    <citation type="submission" date="2017-08" db="EMBL/GenBank/DDBJ databases">
        <title>Draft genome sequences of 64 type strains of genus Staph aureus.</title>
        <authorList>
            <person name="Cole K."/>
            <person name="Golubchik T."/>
            <person name="Russell J."/>
            <person name="Foster D."/>
            <person name="Llewelyn M."/>
            <person name="Wilson D."/>
            <person name="Crook D."/>
            <person name="Paul J."/>
        </authorList>
    </citation>
    <scope>NUCLEOTIDE SEQUENCE [LARGE SCALE GENOMIC DNA]</scope>
    <source>
        <strain evidence="7 8">NCTC 12101</strain>
    </source>
</reference>
<keyword evidence="2 4" id="KW-0547">Nucleotide-binding</keyword>
<dbReference type="InterPro" id="IPR024185">
    <property type="entry name" value="FTHF_cligase-like_sf"/>
</dbReference>
<comment type="similarity">
    <text evidence="1 5">Belongs to the 5-formyltetrahydrofolate cyclo-ligase family.</text>
</comment>
<evidence type="ECO:0000256" key="4">
    <source>
        <dbReference type="PIRSR" id="PIRSR006806-1"/>
    </source>
</evidence>
<accession>A0AAP8PMK8</accession>
<dbReference type="EC" id="6.3.3.2" evidence="5"/>
<feature type="binding site" evidence="4">
    <location>
        <begin position="3"/>
        <end position="7"/>
    </location>
    <ligand>
        <name>ATP</name>
        <dbReference type="ChEBI" id="CHEBI:30616"/>
    </ligand>
</feature>
<feature type="binding site" evidence="4">
    <location>
        <position position="54"/>
    </location>
    <ligand>
        <name>substrate</name>
    </ligand>
</feature>